<feature type="signal peptide" evidence="2">
    <location>
        <begin position="1"/>
        <end position="27"/>
    </location>
</feature>
<proteinExistence type="predicted"/>
<reference evidence="3" key="1">
    <citation type="submission" date="2021-06" db="EMBL/GenBank/DDBJ databases">
        <title>44 bacteria genomes isolated from Dapeng, Shenzhen.</title>
        <authorList>
            <person name="Zheng W."/>
            <person name="Yu S."/>
            <person name="Huang Y."/>
        </authorList>
    </citation>
    <scope>NUCLEOTIDE SEQUENCE</scope>
    <source>
        <strain evidence="3">DP5N28-2</strain>
    </source>
</reference>
<evidence type="ECO:0000256" key="1">
    <source>
        <dbReference type="SAM" id="MobiDB-lite"/>
    </source>
</evidence>
<feature type="region of interest" description="Disordered" evidence="1">
    <location>
        <begin position="185"/>
        <end position="219"/>
    </location>
</feature>
<dbReference type="RefSeq" id="WP_222579183.1">
    <property type="nucleotide sequence ID" value="NZ_JAHVHU010000005.1"/>
</dbReference>
<dbReference type="AlphaFoldDB" id="A0A953HL54"/>
<name>A0A953HL54_9BACT</name>
<accession>A0A953HL54</accession>
<keyword evidence="2" id="KW-0732">Signal</keyword>
<feature type="compositionally biased region" description="Low complexity" evidence="1">
    <location>
        <begin position="185"/>
        <end position="200"/>
    </location>
</feature>
<keyword evidence="4" id="KW-1185">Reference proteome</keyword>
<evidence type="ECO:0000313" key="4">
    <source>
        <dbReference type="Proteomes" id="UP000753961"/>
    </source>
</evidence>
<gene>
    <name evidence="3" type="ORF">KUV50_05970</name>
</gene>
<feature type="region of interest" description="Disordered" evidence="1">
    <location>
        <begin position="32"/>
        <end position="62"/>
    </location>
</feature>
<evidence type="ECO:0000313" key="3">
    <source>
        <dbReference type="EMBL" id="MBY5957667.1"/>
    </source>
</evidence>
<feature type="compositionally biased region" description="Low complexity" evidence="1">
    <location>
        <begin position="37"/>
        <end position="47"/>
    </location>
</feature>
<evidence type="ECO:0000256" key="2">
    <source>
        <dbReference type="SAM" id="SignalP"/>
    </source>
</evidence>
<dbReference type="PROSITE" id="PS51257">
    <property type="entry name" value="PROKAR_LIPOPROTEIN"/>
    <property type="match status" value="1"/>
</dbReference>
<comment type="caution">
    <text evidence="3">The sequence shown here is derived from an EMBL/GenBank/DDBJ whole genome shotgun (WGS) entry which is preliminary data.</text>
</comment>
<dbReference type="EMBL" id="JAHVHU010000005">
    <property type="protein sequence ID" value="MBY5957667.1"/>
    <property type="molecule type" value="Genomic_DNA"/>
</dbReference>
<organism evidence="3 4">
    <name type="scientific">Membranihabitans marinus</name>
    <dbReference type="NCBI Taxonomy" id="1227546"/>
    <lineage>
        <taxon>Bacteria</taxon>
        <taxon>Pseudomonadati</taxon>
        <taxon>Bacteroidota</taxon>
        <taxon>Saprospiria</taxon>
        <taxon>Saprospirales</taxon>
        <taxon>Saprospiraceae</taxon>
        <taxon>Membranihabitans</taxon>
    </lineage>
</organism>
<sequence length="258" mass="25401">MNFKLRHNFVPARLVALIAVISMGIFACRDGGEAERNTSSNTSTTLSAPESNPMGDQPNNATTVSGNSDFHYICVNNCEGSGADAAGPCPVCGEELVHNTAFHGANQGANDPGPQIITDDEGSFSSKITPLGQESGSGTAAPAVTGNASFHYVCSAGCGGGGAAQGPCPSCGAAMSHNDAFHANQGAPGAAGAGSQPSGQKYPSVFNTPGAVPSASPQGGSGGTTHYICSAGCGGGGNAQGTCPSCGAPLVHNDAFHQ</sequence>
<feature type="chain" id="PRO_5036854298" evidence="2">
    <location>
        <begin position="28"/>
        <end position="258"/>
    </location>
</feature>
<protein>
    <submittedName>
        <fullName evidence="3">Uncharacterized protein</fullName>
    </submittedName>
</protein>
<dbReference type="Proteomes" id="UP000753961">
    <property type="component" value="Unassembled WGS sequence"/>
</dbReference>